<comment type="similarity">
    <text evidence="1">Belongs to the glycosyltransferase 2 family.</text>
</comment>
<protein>
    <recommendedName>
        <fullName evidence="5">Glycosyltransferase 2-like domain-containing protein</fullName>
    </recommendedName>
</protein>
<dbReference type="PANTHER" id="PTHR43179">
    <property type="entry name" value="RHAMNOSYLTRANSFERASE WBBL"/>
    <property type="match status" value="1"/>
</dbReference>
<comment type="caution">
    <text evidence="6">The sequence shown here is derived from an EMBL/GenBank/DDBJ whole genome shotgun (WGS) entry which is preliminary data.</text>
</comment>
<dbReference type="SUPFAM" id="SSF53448">
    <property type="entry name" value="Nucleotide-diphospho-sugar transferases"/>
    <property type="match status" value="1"/>
</dbReference>
<evidence type="ECO:0000256" key="2">
    <source>
        <dbReference type="ARBA" id="ARBA00022676"/>
    </source>
</evidence>
<evidence type="ECO:0000259" key="5">
    <source>
        <dbReference type="Pfam" id="PF13632"/>
    </source>
</evidence>
<keyword evidence="4" id="KW-1133">Transmembrane helix</keyword>
<dbReference type="InterPro" id="IPR029044">
    <property type="entry name" value="Nucleotide-diphossugar_trans"/>
</dbReference>
<keyword evidence="4" id="KW-0472">Membrane</keyword>
<sequence>MVFRLAGGTASDHPSVCAYIRLDHGLFSSQAFTIEKRTSMKLAIQIVLYHRSKHFMKLLASLEKSDLQYFELFCYENSVNQEEFRKSKSILEASGLIHHILTGNRNIGFGNAHNALWRLHEAPFVLLLNDDAWLTPLFLEKALQRMEADQKTAAVSGLLYRWDGSADPCATAGTFIDTAGLEYNCLADIRDRFAGQTMKDIGDALQEPKEIFGVSGAIALLRRSAVERVSPEQLPFDPSFFMYKEDVDLAIRLRRGGFISWYEPMAVAFHQRGLKLGTKTWFARIQEERKRPKVLRQASLLNQWKLDIYHASVKLGWRDIFKSMVHEAKRKVLTFLSSPTVFFFAAEAFIISLPATIRRRRLLKQLLPDVRLSGASTRGEEGSRAS</sequence>
<dbReference type="Pfam" id="PF13632">
    <property type="entry name" value="Glyco_trans_2_3"/>
    <property type="match status" value="1"/>
</dbReference>
<organism evidence="6 7">
    <name type="scientific">Candidatus Uhrbacteria bacterium CG22_combo_CG10-13_8_21_14_all_47_17</name>
    <dbReference type="NCBI Taxonomy" id="1975041"/>
    <lineage>
        <taxon>Bacteria</taxon>
        <taxon>Candidatus Uhriibacteriota</taxon>
    </lineage>
</organism>
<gene>
    <name evidence="6" type="ORF">COX00_04780</name>
</gene>
<accession>A0A2H0BR54</accession>
<dbReference type="Proteomes" id="UP000231581">
    <property type="component" value="Unassembled WGS sequence"/>
</dbReference>
<evidence type="ECO:0000313" key="7">
    <source>
        <dbReference type="Proteomes" id="UP000231581"/>
    </source>
</evidence>
<evidence type="ECO:0000256" key="3">
    <source>
        <dbReference type="ARBA" id="ARBA00022679"/>
    </source>
</evidence>
<dbReference type="GO" id="GO:0016757">
    <property type="term" value="F:glycosyltransferase activity"/>
    <property type="evidence" value="ECO:0007669"/>
    <property type="project" value="UniProtKB-KW"/>
</dbReference>
<name>A0A2H0BR54_9BACT</name>
<evidence type="ECO:0000313" key="6">
    <source>
        <dbReference type="EMBL" id="PIP60155.1"/>
    </source>
</evidence>
<keyword evidence="4" id="KW-0812">Transmembrane</keyword>
<evidence type="ECO:0000256" key="4">
    <source>
        <dbReference type="SAM" id="Phobius"/>
    </source>
</evidence>
<keyword evidence="3" id="KW-0808">Transferase</keyword>
<keyword evidence="2" id="KW-0328">Glycosyltransferase</keyword>
<reference evidence="6 7" key="1">
    <citation type="submission" date="2017-09" db="EMBL/GenBank/DDBJ databases">
        <title>Depth-based differentiation of microbial function through sediment-hosted aquifers and enrichment of novel symbionts in the deep terrestrial subsurface.</title>
        <authorList>
            <person name="Probst A.J."/>
            <person name="Ladd B."/>
            <person name="Jarett J.K."/>
            <person name="Geller-Mcgrath D.E."/>
            <person name="Sieber C.M."/>
            <person name="Emerson J.B."/>
            <person name="Anantharaman K."/>
            <person name="Thomas B.C."/>
            <person name="Malmstrom R."/>
            <person name="Stieglmeier M."/>
            <person name="Klingl A."/>
            <person name="Woyke T."/>
            <person name="Ryan C.M."/>
            <person name="Banfield J.F."/>
        </authorList>
    </citation>
    <scope>NUCLEOTIDE SEQUENCE [LARGE SCALE GENOMIC DNA]</scope>
    <source>
        <strain evidence="6">CG22_combo_CG10-13_8_21_14_all_47_17</strain>
    </source>
</reference>
<feature type="transmembrane region" description="Helical" evidence="4">
    <location>
        <begin position="332"/>
        <end position="357"/>
    </location>
</feature>
<dbReference type="PANTHER" id="PTHR43179:SF12">
    <property type="entry name" value="GALACTOFURANOSYLTRANSFERASE GLFT2"/>
    <property type="match status" value="1"/>
</dbReference>
<dbReference type="AlphaFoldDB" id="A0A2H0BR54"/>
<proteinExistence type="inferred from homology"/>
<dbReference type="Gene3D" id="3.90.550.10">
    <property type="entry name" value="Spore Coat Polysaccharide Biosynthesis Protein SpsA, Chain A"/>
    <property type="match status" value="1"/>
</dbReference>
<evidence type="ECO:0000256" key="1">
    <source>
        <dbReference type="ARBA" id="ARBA00006739"/>
    </source>
</evidence>
<dbReference type="InterPro" id="IPR001173">
    <property type="entry name" value="Glyco_trans_2-like"/>
</dbReference>
<dbReference type="EMBL" id="PCSZ01000079">
    <property type="protein sequence ID" value="PIP60155.1"/>
    <property type="molecule type" value="Genomic_DNA"/>
</dbReference>
<feature type="domain" description="Glycosyltransferase 2-like" evidence="5">
    <location>
        <begin position="125"/>
        <end position="272"/>
    </location>
</feature>